<accession>A0A544V0G8</accession>
<dbReference type="InterPro" id="IPR016195">
    <property type="entry name" value="Pol/histidinol_Pase-like"/>
</dbReference>
<dbReference type="GO" id="GO:0004534">
    <property type="term" value="F:5'-3' RNA exonuclease activity"/>
    <property type="evidence" value="ECO:0007669"/>
    <property type="project" value="TreeGrafter"/>
</dbReference>
<dbReference type="EMBL" id="SADV01000001">
    <property type="protein sequence ID" value="TQR39598.1"/>
    <property type="molecule type" value="Genomic_DNA"/>
</dbReference>
<name>A0A544V0G8_LYSSH</name>
<proteinExistence type="predicted"/>
<dbReference type="Gene3D" id="3.20.20.140">
    <property type="entry name" value="Metal-dependent hydrolases"/>
    <property type="match status" value="1"/>
</dbReference>
<dbReference type="InterPro" id="IPR003141">
    <property type="entry name" value="Pol/His_phosphatase_N"/>
</dbReference>
<dbReference type="Pfam" id="PF02811">
    <property type="entry name" value="PHP"/>
    <property type="match status" value="1"/>
</dbReference>
<reference evidence="2 3" key="1">
    <citation type="submission" date="2018-03" db="EMBL/GenBank/DDBJ databases">
        <title>Aerobic endospore-forming bacteria genome sequencing and assembly.</title>
        <authorList>
            <person name="Cavalcante D.A."/>
            <person name="Driks A."/>
            <person name="Putonti C."/>
            <person name="De-Souza M.T."/>
        </authorList>
    </citation>
    <scope>NUCLEOTIDE SEQUENCE [LARGE SCALE GENOMIC DNA]</scope>
    <source>
        <strain evidence="2 3">SDF0037</strain>
    </source>
</reference>
<dbReference type="InterPro" id="IPR004013">
    <property type="entry name" value="PHP_dom"/>
</dbReference>
<dbReference type="Gene3D" id="1.10.150.650">
    <property type="match status" value="1"/>
</dbReference>
<dbReference type="Proteomes" id="UP000317944">
    <property type="component" value="Unassembled WGS sequence"/>
</dbReference>
<dbReference type="RefSeq" id="WP_142507019.1">
    <property type="nucleotide sequence ID" value="NZ_SADV01000001.1"/>
</dbReference>
<dbReference type="SUPFAM" id="SSF89550">
    <property type="entry name" value="PHP domain-like"/>
    <property type="match status" value="1"/>
</dbReference>
<evidence type="ECO:0000313" key="3">
    <source>
        <dbReference type="Proteomes" id="UP000317944"/>
    </source>
</evidence>
<sequence>MSVDLHMHTNCSDGELSPKELVQLIVQQGLRYFSISDHDTLAAYETVQQFVPSGVTCIPAMEFNTDGPNGELHILGYGLDVTYQPLQQYCDMRRNERWFWAEKIVEQLQSFGYAIDLKAVQRRAAGGIIVRTHIADELVAMGAFTTRELAFETVLKKGAPASIPRKGATSAEAIQMIHDAGGLAVLAHPGIYQFPFDIDTVVQEGIDGIEVYYALHSPAETEKWKQVAQHYSIYMTVGCDFHGHTSKNPQLPGTVPYQEEAVRQFLQEILTKKNGVLL</sequence>
<dbReference type="CDD" id="cd07438">
    <property type="entry name" value="PHP_HisPPase_AMP"/>
    <property type="match status" value="1"/>
</dbReference>
<dbReference type="InterPro" id="IPR052018">
    <property type="entry name" value="PHP_domain"/>
</dbReference>
<organism evidence="2 3">
    <name type="scientific">Lysinibacillus sphaericus</name>
    <name type="common">Bacillus sphaericus</name>
    <dbReference type="NCBI Taxonomy" id="1421"/>
    <lineage>
        <taxon>Bacteria</taxon>
        <taxon>Bacillati</taxon>
        <taxon>Bacillota</taxon>
        <taxon>Bacilli</taxon>
        <taxon>Bacillales</taxon>
        <taxon>Bacillaceae</taxon>
        <taxon>Lysinibacillus</taxon>
    </lineage>
</organism>
<dbReference type="AlphaFoldDB" id="A0A544V0G8"/>
<dbReference type="SMART" id="SM00481">
    <property type="entry name" value="POLIIIAc"/>
    <property type="match status" value="1"/>
</dbReference>
<gene>
    <name evidence="2" type="ORF">C7Y47_00760</name>
</gene>
<protein>
    <submittedName>
        <fullName evidence="2">PHP domain-containing protein</fullName>
    </submittedName>
</protein>
<dbReference type="GO" id="GO:0035312">
    <property type="term" value="F:5'-3' DNA exonuclease activity"/>
    <property type="evidence" value="ECO:0007669"/>
    <property type="project" value="TreeGrafter"/>
</dbReference>
<dbReference type="PANTHER" id="PTHR42924">
    <property type="entry name" value="EXONUCLEASE"/>
    <property type="match status" value="1"/>
</dbReference>
<comment type="caution">
    <text evidence="2">The sequence shown here is derived from an EMBL/GenBank/DDBJ whole genome shotgun (WGS) entry which is preliminary data.</text>
</comment>
<evidence type="ECO:0000259" key="1">
    <source>
        <dbReference type="SMART" id="SM00481"/>
    </source>
</evidence>
<dbReference type="OrthoDB" id="9804333at2"/>
<feature type="domain" description="Polymerase/histidinol phosphatase N-terminal" evidence="1">
    <location>
        <begin position="3"/>
        <end position="67"/>
    </location>
</feature>
<dbReference type="PANTHER" id="PTHR42924:SF3">
    <property type="entry name" value="POLYMERASE_HISTIDINOL PHOSPHATASE N-TERMINAL DOMAIN-CONTAINING PROTEIN"/>
    <property type="match status" value="1"/>
</dbReference>
<evidence type="ECO:0000313" key="2">
    <source>
        <dbReference type="EMBL" id="TQR39598.1"/>
    </source>
</evidence>